<dbReference type="PANTHER" id="PTHR42796:SF4">
    <property type="entry name" value="FUMARYLACETOACETATE HYDROLASE DOMAIN-CONTAINING PROTEIN 2A"/>
    <property type="match status" value="1"/>
</dbReference>
<dbReference type="Proteomes" id="UP000237104">
    <property type="component" value="Unassembled WGS sequence"/>
</dbReference>
<feature type="compositionally biased region" description="Pro residues" evidence="3">
    <location>
        <begin position="1"/>
        <end position="11"/>
    </location>
</feature>
<dbReference type="InterPro" id="IPR036663">
    <property type="entry name" value="Fumarylacetoacetase_C_sf"/>
</dbReference>
<evidence type="ECO:0000256" key="2">
    <source>
        <dbReference type="ARBA" id="ARBA00022723"/>
    </source>
</evidence>
<comment type="similarity">
    <text evidence="1">Belongs to the FAH family.</text>
</comment>
<sequence>MEEAQPPPVRPAPDHPRRPAGRVPARPRHPSHPCHHPDERLHPVKIARTSTPGLVVGIGHNADPQAILPVQAWLKSVRTVANDGDQIVLAADAGTVVAEGELAVVIGRTASRLTVENALEHVLGYTIVNDVTSAERNAVDNKNFESKAGTNYTPLGAWIETEIADPENLEIIVEVNGQVVASSGTFNLPSRVVDTLVYVTRWMTLEPGDVVMTGSPNTAAELSPGDEVAITIPEIGTLRNTVR</sequence>
<feature type="compositionally biased region" description="Basic residues" evidence="3">
    <location>
        <begin position="25"/>
        <end position="34"/>
    </location>
</feature>
<dbReference type="GO" id="GO:0046872">
    <property type="term" value="F:metal ion binding"/>
    <property type="evidence" value="ECO:0007669"/>
    <property type="project" value="UniProtKB-KW"/>
</dbReference>
<keyword evidence="5" id="KW-0378">Hydrolase</keyword>
<keyword evidence="2" id="KW-0479">Metal-binding</keyword>
<dbReference type="AlphaFoldDB" id="A0A2S3ZGD2"/>
<dbReference type="Pfam" id="PF01557">
    <property type="entry name" value="FAA_hydrolase"/>
    <property type="match status" value="1"/>
</dbReference>
<protein>
    <submittedName>
        <fullName evidence="5">Fumarylacetoacetate hydrolase</fullName>
    </submittedName>
</protein>
<dbReference type="GO" id="GO:0044281">
    <property type="term" value="P:small molecule metabolic process"/>
    <property type="evidence" value="ECO:0007669"/>
    <property type="project" value="UniProtKB-ARBA"/>
</dbReference>
<evidence type="ECO:0000313" key="6">
    <source>
        <dbReference type="Proteomes" id="UP000237104"/>
    </source>
</evidence>
<dbReference type="Gene3D" id="3.90.850.10">
    <property type="entry name" value="Fumarylacetoacetase-like, C-terminal domain"/>
    <property type="match status" value="1"/>
</dbReference>
<evidence type="ECO:0000313" key="5">
    <source>
        <dbReference type="EMBL" id="POH66435.1"/>
    </source>
</evidence>
<feature type="domain" description="Fumarylacetoacetase-like C-terminal" evidence="4">
    <location>
        <begin position="69"/>
        <end position="243"/>
    </location>
</feature>
<organism evidence="5 6">
    <name type="scientific">Cryobacterium zongtaii</name>
    <dbReference type="NCBI Taxonomy" id="1259217"/>
    <lineage>
        <taxon>Bacteria</taxon>
        <taxon>Bacillati</taxon>
        <taxon>Actinomycetota</taxon>
        <taxon>Actinomycetes</taxon>
        <taxon>Micrococcales</taxon>
        <taxon>Microbacteriaceae</taxon>
        <taxon>Cryobacterium</taxon>
    </lineage>
</organism>
<dbReference type="GO" id="GO:0016787">
    <property type="term" value="F:hydrolase activity"/>
    <property type="evidence" value="ECO:0007669"/>
    <property type="project" value="UniProtKB-KW"/>
</dbReference>
<accession>A0A2S3ZGD2</accession>
<proteinExistence type="inferred from homology"/>
<reference evidence="5 6" key="1">
    <citation type="submission" date="2018-01" db="EMBL/GenBank/DDBJ databases">
        <title>Cryobacterium sp. nov., from glaciers in China.</title>
        <authorList>
            <person name="Liu Q."/>
            <person name="Xin Y.-H."/>
        </authorList>
    </citation>
    <scope>NUCLEOTIDE SEQUENCE [LARGE SCALE GENOMIC DNA]</scope>
    <source>
        <strain evidence="5 6">TMB1-8</strain>
    </source>
</reference>
<evidence type="ECO:0000256" key="3">
    <source>
        <dbReference type="SAM" id="MobiDB-lite"/>
    </source>
</evidence>
<dbReference type="OrthoDB" id="9805307at2"/>
<dbReference type="InterPro" id="IPR051121">
    <property type="entry name" value="FAH"/>
</dbReference>
<evidence type="ECO:0000256" key="1">
    <source>
        <dbReference type="ARBA" id="ARBA00010211"/>
    </source>
</evidence>
<feature type="region of interest" description="Disordered" evidence="3">
    <location>
        <begin position="1"/>
        <end position="41"/>
    </location>
</feature>
<name>A0A2S3ZGD2_9MICO</name>
<dbReference type="SUPFAM" id="SSF56529">
    <property type="entry name" value="FAH"/>
    <property type="match status" value="1"/>
</dbReference>
<dbReference type="PANTHER" id="PTHR42796">
    <property type="entry name" value="FUMARYLACETOACETATE HYDROLASE DOMAIN-CONTAINING PROTEIN 2A-RELATED"/>
    <property type="match status" value="1"/>
</dbReference>
<dbReference type="InterPro" id="IPR011234">
    <property type="entry name" value="Fumarylacetoacetase-like_C"/>
</dbReference>
<evidence type="ECO:0000259" key="4">
    <source>
        <dbReference type="Pfam" id="PF01557"/>
    </source>
</evidence>
<dbReference type="EMBL" id="PPXF01000037">
    <property type="protein sequence ID" value="POH66435.1"/>
    <property type="molecule type" value="Genomic_DNA"/>
</dbReference>
<gene>
    <name evidence="5" type="ORF">C3B59_08405</name>
</gene>
<comment type="caution">
    <text evidence="5">The sequence shown here is derived from an EMBL/GenBank/DDBJ whole genome shotgun (WGS) entry which is preliminary data.</text>
</comment>